<evidence type="ECO:0000313" key="1">
    <source>
        <dbReference type="EMBL" id="WVZ25974.1"/>
    </source>
</evidence>
<dbReference type="AlphaFoldDB" id="A0AAQ3SB70"/>
<gene>
    <name evidence="1" type="ORF">V8G54_004518</name>
</gene>
<sequence length="154" mass="16609">MVSDSESEETSFLGSIYCIHVVAQSEKRLVPWKTSLGIPNLVAESVAHGKNISATTQLGRCFCNSCSSGSCSEEVARKKLSIKHGLVIESVFSRPSGKPTSAEEKLMVWIWIWLSVFAFPMALEIKGALPGVVIMVAFTPFSANNLAMSTVGII</sequence>
<dbReference type="Proteomes" id="UP001374535">
    <property type="component" value="Chromosome 1"/>
</dbReference>
<organism evidence="1 2">
    <name type="scientific">Vigna mungo</name>
    <name type="common">Black gram</name>
    <name type="synonym">Phaseolus mungo</name>
    <dbReference type="NCBI Taxonomy" id="3915"/>
    <lineage>
        <taxon>Eukaryota</taxon>
        <taxon>Viridiplantae</taxon>
        <taxon>Streptophyta</taxon>
        <taxon>Embryophyta</taxon>
        <taxon>Tracheophyta</taxon>
        <taxon>Spermatophyta</taxon>
        <taxon>Magnoliopsida</taxon>
        <taxon>eudicotyledons</taxon>
        <taxon>Gunneridae</taxon>
        <taxon>Pentapetalae</taxon>
        <taxon>rosids</taxon>
        <taxon>fabids</taxon>
        <taxon>Fabales</taxon>
        <taxon>Fabaceae</taxon>
        <taxon>Papilionoideae</taxon>
        <taxon>50 kb inversion clade</taxon>
        <taxon>NPAAA clade</taxon>
        <taxon>indigoferoid/millettioid clade</taxon>
        <taxon>Phaseoleae</taxon>
        <taxon>Vigna</taxon>
    </lineage>
</organism>
<dbReference type="EMBL" id="CP144700">
    <property type="protein sequence ID" value="WVZ25974.1"/>
    <property type="molecule type" value="Genomic_DNA"/>
</dbReference>
<proteinExistence type="predicted"/>
<accession>A0AAQ3SB70</accession>
<protein>
    <submittedName>
        <fullName evidence="1">Uncharacterized protein</fullName>
    </submittedName>
</protein>
<evidence type="ECO:0000313" key="2">
    <source>
        <dbReference type="Proteomes" id="UP001374535"/>
    </source>
</evidence>
<keyword evidence="2" id="KW-1185">Reference proteome</keyword>
<name>A0AAQ3SB70_VIGMU</name>
<reference evidence="1 2" key="1">
    <citation type="journal article" date="2023" name="Life. Sci Alliance">
        <title>Evolutionary insights into 3D genome organization and epigenetic landscape of Vigna mungo.</title>
        <authorList>
            <person name="Junaid A."/>
            <person name="Singh B."/>
            <person name="Bhatia S."/>
        </authorList>
    </citation>
    <scope>NUCLEOTIDE SEQUENCE [LARGE SCALE GENOMIC DNA]</scope>
    <source>
        <strain evidence="1">Urdbean</strain>
    </source>
</reference>